<evidence type="ECO:0000313" key="3">
    <source>
        <dbReference type="Proteomes" id="UP001279734"/>
    </source>
</evidence>
<reference evidence="2" key="1">
    <citation type="submission" date="2023-05" db="EMBL/GenBank/DDBJ databases">
        <title>Nepenthes gracilis genome sequencing.</title>
        <authorList>
            <person name="Fukushima K."/>
        </authorList>
    </citation>
    <scope>NUCLEOTIDE SEQUENCE</scope>
    <source>
        <strain evidence="2">SING2019-196</strain>
    </source>
</reference>
<keyword evidence="3" id="KW-1185">Reference proteome</keyword>
<dbReference type="Proteomes" id="UP001279734">
    <property type="component" value="Unassembled WGS sequence"/>
</dbReference>
<sequence>MPCADGITGIAKAGIGKSFSLNPADAVFHCKGMLKMPGAAAGRRGSIAVAKYSSVNLGPWMSYQCELLLSPTDTQGNLSPLARKVAAHIKTLLRAVDKFAHQDEALHGLTSSRADNLSPRTQDSSLKEKKSMIKKHNSWQLSHYNPLLINEKEVENWVLCEQFVTEVQEEAPTSRPPPADTVSLGSGDTGPVGCAQDGMLPISASGETPLVLFDLGSKPGKKLLDCEGSSSPRVLVVDQMQVVQKSVVTHHEWHQVSEAEFSSGVGILGIGVAPVQTPSGCSWLRPILDPKNCRQQLLLDAQSCSQAGNMVRIDFPSGLYSNLDGLVTGLQAFESSNCSQLLNAHYIVEGVHNLDRMETEGTWIQAKSRRKRKAAPKNSKSSSGIKAKL</sequence>
<feature type="region of interest" description="Disordered" evidence="1">
    <location>
        <begin position="168"/>
        <end position="190"/>
    </location>
</feature>
<proteinExistence type="predicted"/>
<organism evidence="2 3">
    <name type="scientific">Nepenthes gracilis</name>
    <name type="common">Slender pitcher plant</name>
    <dbReference type="NCBI Taxonomy" id="150966"/>
    <lineage>
        <taxon>Eukaryota</taxon>
        <taxon>Viridiplantae</taxon>
        <taxon>Streptophyta</taxon>
        <taxon>Embryophyta</taxon>
        <taxon>Tracheophyta</taxon>
        <taxon>Spermatophyta</taxon>
        <taxon>Magnoliopsida</taxon>
        <taxon>eudicotyledons</taxon>
        <taxon>Gunneridae</taxon>
        <taxon>Pentapetalae</taxon>
        <taxon>Caryophyllales</taxon>
        <taxon>Nepenthaceae</taxon>
        <taxon>Nepenthes</taxon>
    </lineage>
</organism>
<dbReference type="AlphaFoldDB" id="A0AAD3SG13"/>
<protein>
    <submittedName>
        <fullName evidence="2">Uncharacterized protein</fullName>
    </submittedName>
</protein>
<gene>
    <name evidence="2" type="ORF">Nepgr_012469</name>
</gene>
<evidence type="ECO:0000256" key="1">
    <source>
        <dbReference type="SAM" id="MobiDB-lite"/>
    </source>
</evidence>
<evidence type="ECO:0000313" key="2">
    <source>
        <dbReference type="EMBL" id="GMH10628.1"/>
    </source>
</evidence>
<name>A0AAD3SG13_NEPGR</name>
<feature type="region of interest" description="Disordered" evidence="1">
    <location>
        <begin position="365"/>
        <end position="389"/>
    </location>
</feature>
<accession>A0AAD3SG13</accession>
<comment type="caution">
    <text evidence="2">The sequence shown here is derived from an EMBL/GenBank/DDBJ whole genome shotgun (WGS) entry which is preliminary data.</text>
</comment>
<dbReference type="EMBL" id="BSYO01000010">
    <property type="protein sequence ID" value="GMH10628.1"/>
    <property type="molecule type" value="Genomic_DNA"/>
</dbReference>